<sequence length="294" mass="34214">MIHKQYIYLLKLGAKVTIKFKYTTLFYFYSLYSKKYTPILVFFLKKEYIYYCYPEFILNFYVMKLNCVVVDDSSIQRTIIAKLVNNHPGLHLIGDFSNAIEAKSCISLNNIDLIFLDIEMPVINGFDFLDGLKSKPQIIFITSKAEYALKAFDYDATDYLQKPIAVDRFNASVKRAIDMHLLKKDIKEEEGEHIFIKSNLKKLKIFTAKIKWIEAFGDYVRVVTEDDSNLVLSTMKSFENDLSKDKFIRVHKSYIINIDKVERFNSKFAEIGITKIPLSRNKKEDLVKALSTSS</sequence>
<dbReference type="EMBL" id="AP031573">
    <property type="protein sequence ID" value="BFM44643.1"/>
    <property type="molecule type" value="Genomic_DNA"/>
</dbReference>
<reference evidence="4" key="1">
    <citation type="submission" date="2024-05" db="EMBL/GenBank/DDBJ databases">
        <title>Whole-Genome Sequence of CFS9, a Potential Fish Probiotic Isolated from the Body Surface of Silurus asotus.</title>
        <authorList>
            <person name="Kojima M."/>
            <person name="Tobioka K."/>
            <person name="Yokota K."/>
            <person name="Nakatani H."/>
            <person name="Hori K."/>
            <person name="Tamaru Y."/>
            <person name="Okazaki F."/>
        </authorList>
    </citation>
    <scope>NUCLEOTIDE SEQUENCE</scope>
    <source>
        <strain evidence="4">CFS9</strain>
    </source>
</reference>
<dbReference type="Gene3D" id="3.40.50.2300">
    <property type="match status" value="1"/>
</dbReference>
<dbReference type="InterPro" id="IPR001789">
    <property type="entry name" value="Sig_transdc_resp-reg_receiver"/>
</dbReference>
<dbReference type="Pfam" id="PF04397">
    <property type="entry name" value="LytTR"/>
    <property type="match status" value="1"/>
</dbReference>
<dbReference type="InterPro" id="IPR011006">
    <property type="entry name" value="CheY-like_superfamily"/>
</dbReference>
<dbReference type="InterPro" id="IPR046947">
    <property type="entry name" value="LytR-like"/>
</dbReference>
<dbReference type="SUPFAM" id="SSF52172">
    <property type="entry name" value="CheY-like"/>
    <property type="match status" value="1"/>
</dbReference>
<dbReference type="PROSITE" id="PS50110">
    <property type="entry name" value="RESPONSE_REGULATORY"/>
    <property type="match status" value="1"/>
</dbReference>
<keyword evidence="4" id="KW-0238">DNA-binding</keyword>
<name>A0AAT9H556_9FLAO</name>
<dbReference type="PANTHER" id="PTHR37299">
    <property type="entry name" value="TRANSCRIPTIONAL REGULATOR-RELATED"/>
    <property type="match status" value="1"/>
</dbReference>
<dbReference type="Gene3D" id="2.40.50.1020">
    <property type="entry name" value="LytTr DNA-binding domain"/>
    <property type="match status" value="1"/>
</dbReference>
<evidence type="ECO:0000259" key="2">
    <source>
        <dbReference type="PROSITE" id="PS50110"/>
    </source>
</evidence>
<dbReference type="Pfam" id="PF00072">
    <property type="entry name" value="Response_reg"/>
    <property type="match status" value="1"/>
</dbReference>
<dbReference type="GO" id="GO:0000156">
    <property type="term" value="F:phosphorelay response regulator activity"/>
    <property type="evidence" value="ECO:0007669"/>
    <property type="project" value="InterPro"/>
</dbReference>
<evidence type="ECO:0000259" key="3">
    <source>
        <dbReference type="PROSITE" id="PS50930"/>
    </source>
</evidence>
<dbReference type="SMART" id="SM00448">
    <property type="entry name" value="REC"/>
    <property type="match status" value="1"/>
</dbReference>
<accession>A0AAT9H556</accession>
<dbReference type="InterPro" id="IPR007492">
    <property type="entry name" value="LytTR_DNA-bd_dom"/>
</dbReference>
<dbReference type="AlphaFoldDB" id="A0AAT9H556"/>
<evidence type="ECO:0000313" key="4">
    <source>
        <dbReference type="EMBL" id="BFM44643.1"/>
    </source>
</evidence>
<dbReference type="PANTHER" id="PTHR37299:SF1">
    <property type="entry name" value="STAGE 0 SPORULATION PROTEIN A HOMOLOG"/>
    <property type="match status" value="1"/>
</dbReference>
<evidence type="ECO:0000256" key="1">
    <source>
        <dbReference type="PROSITE-ProRule" id="PRU00169"/>
    </source>
</evidence>
<dbReference type="PROSITE" id="PS50930">
    <property type="entry name" value="HTH_LYTTR"/>
    <property type="match status" value="1"/>
</dbReference>
<feature type="modified residue" description="4-aspartylphosphate" evidence="1">
    <location>
        <position position="117"/>
    </location>
</feature>
<protein>
    <submittedName>
        <fullName evidence="4">LytTR family DNA-binding domain-containing protein</fullName>
    </submittedName>
</protein>
<feature type="domain" description="Response regulatory" evidence="2">
    <location>
        <begin position="66"/>
        <end position="177"/>
    </location>
</feature>
<gene>
    <name evidence="4" type="ORF">CFS9_32840</name>
</gene>
<dbReference type="SMART" id="SM00850">
    <property type="entry name" value="LytTR"/>
    <property type="match status" value="1"/>
</dbReference>
<dbReference type="GO" id="GO:0003677">
    <property type="term" value="F:DNA binding"/>
    <property type="evidence" value="ECO:0007669"/>
    <property type="project" value="UniProtKB-KW"/>
</dbReference>
<organism evidence="4">
    <name type="scientific">Flavobacterium sp. CFS9</name>
    <dbReference type="NCBI Taxonomy" id="3143118"/>
    <lineage>
        <taxon>Bacteria</taxon>
        <taxon>Pseudomonadati</taxon>
        <taxon>Bacteroidota</taxon>
        <taxon>Flavobacteriia</taxon>
        <taxon>Flavobacteriales</taxon>
        <taxon>Flavobacteriaceae</taxon>
        <taxon>Flavobacterium</taxon>
    </lineage>
</organism>
<keyword evidence="1" id="KW-0597">Phosphoprotein</keyword>
<feature type="domain" description="HTH LytTR-type" evidence="3">
    <location>
        <begin position="207"/>
        <end position="292"/>
    </location>
</feature>
<proteinExistence type="predicted"/>